<dbReference type="Pfam" id="PF01391">
    <property type="entry name" value="Collagen"/>
    <property type="match status" value="1"/>
</dbReference>
<sequence length="197" mass="20677">MKKLNYLLLFFAVPVLSLLSCKKGDVGPAGPAGPEGPKGATGASGAAGADGTDGANGAKGATGTANVIYSDWATAKNFRDTTADNSAMHAADLAAPKLTTSIINSGTVMVYFTFGGGVYTLPYTSYAGGKQNTMSYWPRLGHFIITRFTADNSNSVPLSTVLQYRYVIIPGGITAAVAKQVNINDYESVRKFYNIRN</sequence>
<protein>
    <recommendedName>
        <fullName evidence="5">Collagen triple helix repeat-containing protein</fullName>
    </recommendedName>
</protein>
<reference evidence="3 4" key="1">
    <citation type="submission" date="2023-07" db="EMBL/GenBank/DDBJ databases">
        <title>Sorghum-associated microbial communities from plants grown in Nebraska, USA.</title>
        <authorList>
            <person name="Schachtman D."/>
        </authorList>
    </citation>
    <scope>NUCLEOTIDE SEQUENCE [LARGE SCALE GENOMIC DNA]</scope>
    <source>
        <strain evidence="3 4">3262</strain>
    </source>
</reference>
<keyword evidence="4" id="KW-1185">Reference proteome</keyword>
<dbReference type="RefSeq" id="WP_310100893.1">
    <property type="nucleotide sequence ID" value="NZ_JAVDUU010000004.1"/>
</dbReference>
<keyword evidence="2" id="KW-0732">Signal</keyword>
<feature type="chain" id="PRO_5046117557" description="Collagen triple helix repeat-containing protein" evidence="2">
    <location>
        <begin position="18"/>
        <end position="197"/>
    </location>
</feature>
<evidence type="ECO:0000256" key="1">
    <source>
        <dbReference type="SAM" id="MobiDB-lite"/>
    </source>
</evidence>
<feature type="compositionally biased region" description="Low complexity" evidence="1">
    <location>
        <begin position="35"/>
        <end position="48"/>
    </location>
</feature>
<evidence type="ECO:0008006" key="5">
    <source>
        <dbReference type="Google" id="ProtNLM"/>
    </source>
</evidence>
<dbReference type="InterPro" id="IPR008160">
    <property type="entry name" value="Collagen"/>
</dbReference>
<feature type="region of interest" description="Disordered" evidence="1">
    <location>
        <begin position="27"/>
        <end position="48"/>
    </location>
</feature>
<organism evidence="3 4">
    <name type="scientific">Mucilaginibacter pocheonensis</name>
    <dbReference type="NCBI Taxonomy" id="398050"/>
    <lineage>
        <taxon>Bacteria</taxon>
        <taxon>Pseudomonadati</taxon>
        <taxon>Bacteroidota</taxon>
        <taxon>Sphingobacteriia</taxon>
        <taxon>Sphingobacteriales</taxon>
        <taxon>Sphingobacteriaceae</taxon>
        <taxon>Mucilaginibacter</taxon>
    </lineage>
</organism>
<proteinExistence type="predicted"/>
<evidence type="ECO:0000313" key="4">
    <source>
        <dbReference type="Proteomes" id="UP001247620"/>
    </source>
</evidence>
<evidence type="ECO:0000313" key="3">
    <source>
        <dbReference type="EMBL" id="MDR6944528.1"/>
    </source>
</evidence>
<accession>A0ABU1TGS8</accession>
<dbReference type="PROSITE" id="PS51257">
    <property type="entry name" value="PROKAR_LIPOPROTEIN"/>
    <property type="match status" value="1"/>
</dbReference>
<dbReference type="EMBL" id="JAVDUU010000004">
    <property type="protein sequence ID" value="MDR6944528.1"/>
    <property type="molecule type" value="Genomic_DNA"/>
</dbReference>
<comment type="caution">
    <text evidence="3">The sequence shown here is derived from an EMBL/GenBank/DDBJ whole genome shotgun (WGS) entry which is preliminary data.</text>
</comment>
<gene>
    <name evidence="3" type="ORF">J2W55_004388</name>
</gene>
<name>A0ABU1TGS8_9SPHI</name>
<dbReference type="Proteomes" id="UP001247620">
    <property type="component" value="Unassembled WGS sequence"/>
</dbReference>
<feature type="signal peptide" evidence="2">
    <location>
        <begin position="1"/>
        <end position="17"/>
    </location>
</feature>
<evidence type="ECO:0000256" key="2">
    <source>
        <dbReference type="SAM" id="SignalP"/>
    </source>
</evidence>